<evidence type="ECO:0000313" key="3">
    <source>
        <dbReference type="Proteomes" id="UP000007013"/>
    </source>
</evidence>
<dbReference type="RefSeq" id="WP_012376539.1">
    <property type="nucleotide sequence ID" value="NC_010571.1"/>
</dbReference>
<dbReference type="InterPro" id="IPR012902">
    <property type="entry name" value="N_methyl_site"/>
</dbReference>
<keyword evidence="1" id="KW-0472">Membrane</keyword>
<accession>B1ZYB2</accession>
<dbReference type="Proteomes" id="UP000007013">
    <property type="component" value="Chromosome"/>
</dbReference>
<dbReference type="SUPFAM" id="SSF54523">
    <property type="entry name" value="Pili subunits"/>
    <property type="match status" value="1"/>
</dbReference>
<sequence length="236" mass="24443">MSTAGQRSGEGPTARAQSPGFTLIELIIVAALIAALAAVLFTALAGGAKAAALRSAEATLTNLLVATRTRAMATGRHARLLIHADAGSPQARERYLRYLVVQSEDAAGWQTLATASLPPGAYVMPRQPANVNGLLQSGVVWTRPSDGDSLRSSALRGSEFAGAELDAAINGGTIEHWAAIVFSPLGTTNYTGDLVIARGNVQLGVPPVQLITPDQACGVTLSVYGLVTRVPDRASF</sequence>
<evidence type="ECO:0000256" key="1">
    <source>
        <dbReference type="SAM" id="Phobius"/>
    </source>
</evidence>
<evidence type="ECO:0000313" key="2">
    <source>
        <dbReference type="EMBL" id="ACB77010.1"/>
    </source>
</evidence>
<organism evidence="2 3">
    <name type="scientific">Opitutus terrae (strain DSM 11246 / JCM 15787 / PB90-1)</name>
    <dbReference type="NCBI Taxonomy" id="452637"/>
    <lineage>
        <taxon>Bacteria</taxon>
        <taxon>Pseudomonadati</taxon>
        <taxon>Verrucomicrobiota</taxon>
        <taxon>Opitutia</taxon>
        <taxon>Opitutales</taxon>
        <taxon>Opitutaceae</taxon>
        <taxon>Opitutus</taxon>
    </lineage>
</organism>
<dbReference type="NCBIfam" id="TIGR02532">
    <property type="entry name" value="IV_pilin_GFxxxE"/>
    <property type="match status" value="1"/>
</dbReference>
<evidence type="ECO:0008006" key="4">
    <source>
        <dbReference type="Google" id="ProtNLM"/>
    </source>
</evidence>
<dbReference type="Gene3D" id="3.30.700.10">
    <property type="entry name" value="Glycoprotein, Type 4 Pilin"/>
    <property type="match status" value="1"/>
</dbReference>
<keyword evidence="3" id="KW-1185">Reference proteome</keyword>
<keyword evidence="1" id="KW-0812">Transmembrane</keyword>
<keyword evidence="1" id="KW-1133">Transmembrane helix</keyword>
<feature type="transmembrane region" description="Helical" evidence="1">
    <location>
        <begin position="20"/>
        <end position="45"/>
    </location>
</feature>
<dbReference type="Pfam" id="PF07963">
    <property type="entry name" value="N_methyl"/>
    <property type="match status" value="1"/>
</dbReference>
<protein>
    <recommendedName>
        <fullName evidence="4">Prepilin-type N-terminal cleavage/methylation domain-containing protein</fullName>
    </recommendedName>
</protein>
<gene>
    <name evidence="2" type="ordered locus">Oter_3735</name>
</gene>
<dbReference type="EMBL" id="CP001032">
    <property type="protein sequence ID" value="ACB77010.1"/>
    <property type="molecule type" value="Genomic_DNA"/>
</dbReference>
<dbReference type="KEGG" id="ote:Oter_3735"/>
<dbReference type="AlphaFoldDB" id="B1ZYB2"/>
<name>B1ZYB2_OPITP</name>
<dbReference type="STRING" id="452637.Oter_3735"/>
<dbReference type="HOGENOM" id="CLU_1174476_0_0_0"/>
<proteinExistence type="predicted"/>
<dbReference type="InterPro" id="IPR045584">
    <property type="entry name" value="Pilin-like"/>
</dbReference>
<reference evidence="2 3" key="1">
    <citation type="journal article" date="2011" name="J. Bacteriol.">
        <title>Genome sequence of the verrucomicrobium Opitutus terrae PB90-1, an abundant inhabitant of rice paddy soil ecosystems.</title>
        <authorList>
            <person name="van Passel M.W."/>
            <person name="Kant R."/>
            <person name="Palva A."/>
            <person name="Copeland A."/>
            <person name="Lucas S."/>
            <person name="Lapidus A."/>
            <person name="Glavina del Rio T."/>
            <person name="Pitluck S."/>
            <person name="Goltsman E."/>
            <person name="Clum A."/>
            <person name="Sun H."/>
            <person name="Schmutz J."/>
            <person name="Larimer F.W."/>
            <person name="Land M.L."/>
            <person name="Hauser L."/>
            <person name="Kyrpides N."/>
            <person name="Mikhailova N."/>
            <person name="Richardson P.P."/>
            <person name="Janssen P.H."/>
            <person name="de Vos W.M."/>
            <person name="Smidt H."/>
        </authorList>
    </citation>
    <scope>NUCLEOTIDE SEQUENCE [LARGE SCALE GENOMIC DNA]</scope>
    <source>
        <strain evidence="3">DSM 11246 / JCM 15787 / PB90-1</strain>
    </source>
</reference>